<dbReference type="EMBL" id="QNUK01000184">
    <property type="protein sequence ID" value="KAF5898918.1"/>
    <property type="molecule type" value="Genomic_DNA"/>
</dbReference>
<evidence type="ECO:0000256" key="1">
    <source>
        <dbReference type="SAM" id="MobiDB-lite"/>
    </source>
</evidence>
<feature type="compositionally biased region" description="Polar residues" evidence="1">
    <location>
        <begin position="15"/>
        <end position="30"/>
    </location>
</feature>
<organism evidence="2 3">
    <name type="scientific">Clarias magur</name>
    <name type="common">Asian catfish</name>
    <name type="synonym">Macropteronotus magur</name>
    <dbReference type="NCBI Taxonomy" id="1594786"/>
    <lineage>
        <taxon>Eukaryota</taxon>
        <taxon>Metazoa</taxon>
        <taxon>Chordata</taxon>
        <taxon>Craniata</taxon>
        <taxon>Vertebrata</taxon>
        <taxon>Euteleostomi</taxon>
        <taxon>Actinopterygii</taxon>
        <taxon>Neopterygii</taxon>
        <taxon>Teleostei</taxon>
        <taxon>Ostariophysi</taxon>
        <taxon>Siluriformes</taxon>
        <taxon>Clariidae</taxon>
        <taxon>Clarias</taxon>
    </lineage>
</organism>
<protein>
    <submittedName>
        <fullName evidence="2">tRNA-dihydrouridine synthase 3-like</fullName>
    </submittedName>
</protein>
<dbReference type="Proteomes" id="UP000727407">
    <property type="component" value="Unassembled WGS sequence"/>
</dbReference>
<feature type="region of interest" description="Disordered" evidence="1">
    <location>
        <begin position="60"/>
        <end position="80"/>
    </location>
</feature>
<gene>
    <name evidence="2" type="primary">dus3l</name>
    <name evidence="2" type="ORF">DAT39_011391</name>
</gene>
<dbReference type="AlphaFoldDB" id="A0A8J4U3J5"/>
<sequence length="114" mass="12567">MLIGAPEGTHLEGSIYSTSSKEQQEPSRSCSDNVLRFRLGGKRMLRYFARHNARPCLRTIGDGNGIGKQKRGRGQSSGRPNVAYSGFQSCWMTQSRGLIQAGMKKGLFRLTSPC</sequence>
<name>A0A8J4U3J5_CLAMG</name>
<keyword evidence="3" id="KW-1185">Reference proteome</keyword>
<feature type="region of interest" description="Disordered" evidence="1">
    <location>
        <begin position="1"/>
        <end position="30"/>
    </location>
</feature>
<proteinExistence type="predicted"/>
<evidence type="ECO:0000313" key="2">
    <source>
        <dbReference type="EMBL" id="KAF5898918.1"/>
    </source>
</evidence>
<accession>A0A8J4U3J5</accession>
<reference evidence="2" key="1">
    <citation type="submission" date="2020-07" db="EMBL/GenBank/DDBJ databases">
        <title>Clarias magur genome sequencing, assembly and annotation.</title>
        <authorList>
            <person name="Kushwaha B."/>
            <person name="Kumar R."/>
            <person name="Das P."/>
            <person name="Joshi C.G."/>
            <person name="Kumar D."/>
            <person name="Nagpure N.S."/>
            <person name="Pandey M."/>
            <person name="Agarwal S."/>
            <person name="Srivastava S."/>
            <person name="Singh M."/>
            <person name="Sahoo L."/>
            <person name="Jayasankar P."/>
            <person name="Meher P.K."/>
            <person name="Koringa P.G."/>
            <person name="Iquebal M.A."/>
            <person name="Das S.P."/>
            <person name="Bit A."/>
            <person name="Patnaik S."/>
            <person name="Patel N."/>
            <person name="Shah T.M."/>
            <person name="Hinsu A."/>
            <person name="Jena J.K."/>
        </authorList>
    </citation>
    <scope>NUCLEOTIDE SEQUENCE</scope>
    <source>
        <strain evidence="2">CIFAMagur01</strain>
        <tissue evidence="2">Testis</tissue>
    </source>
</reference>
<comment type="caution">
    <text evidence="2">The sequence shown here is derived from an EMBL/GenBank/DDBJ whole genome shotgun (WGS) entry which is preliminary data.</text>
</comment>
<evidence type="ECO:0000313" key="3">
    <source>
        <dbReference type="Proteomes" id="UP000727407"/>
    </source>
</evidence>